<evidence type="ECO:0000313" key="2">
    <source>
        <dbReference type="Proteomes" id="UP001139103"/>
    </source>
</evidence>
<evidence type="ECO:0000313" key="1">
    <source>
        <dbReference type="EMBL" id="MCC9631610.1"/>
    </source>
</evidence>
<dbReference type="Proteomes" id="UP001139103">
    <property type="component" value="Unassembled WGS sequence"/>
</dbReference>
<protein>
    <recommendedName>
        <fullName evidence="3">Carboxypeptidase regulatory-like domain-containing protein</fullName>
    </recommendedName>
</protein>
<accession>A0A9X1MSK0</accession>
<gene>
    <name evidence="1" type="ORF">LOC68_24705</name>
</gene>
<proteinExistence type="predicted"/>
<evidence type="ECO:0008006" key="3">
    <source>
        <dbReference type="Google" id="ProtNLM"/>
    </source>
</evidence>
<name>A0A9X1MSK0_9BACT</name>
<dbReference type="PROSITE" id="PS51257">
    <property type="entry name" value="PROKAR_LIPOPROTEIN"/>
    <property type="match status" value="1"/>
</dbReference>
<comment type="caution">
    <text evidence="1">The sequence shown here is derived from an EMBL/GenBank/DDBJ whole genome shotgun (WGS) entry which is preliminary data.</text>
</comment>
<dbReference type="AlphaFoldDB" id="A0A9X1MSK0"/>
<keyword evidence="2" id="KW-1185">Reference proteome</keyword>
<dbReference type="RefSeq" id="WP_230223887.1">
    <property type="nucleotide sequence ID" value="NZ_JAJKFT010000010.1"/>
</dbReference>
<sequence>MRYGYGMVLAAVACAALIGCGGPKDTLNRQAVVGEVTLKGEPLDTGAILFEPQDSANGTNGGAVITAGRFEISKQRGLPPGVYVVRVSSPDSAPVVLAEGEAPGDSSKVAKERVPKTWNVESEQTITVEAGGENKFELAIP</sequence>
<organism evidence="1 2">
    <name type="scientific">Blastopirellula sediminis</name>
    <dbReference type="NCBI Taxonomy" id="2894196"/>
    <lineage>
        <taxon>Bacteria</taxon>
        <taxon>Pseudomonadati</taxon>
        <taxon>Planctomycetota</taxon>
        <taxon>Planctomycetia</taxon>
        <taxon>Pirellulales</taxon>
        <taxon>Pirellulaceae</taxon>
        <taxon>Blastopirellula</taxon>
    </lineage>
</organism>
<reference evidence="1" key="1">
    <citation type="submission" date="2021-11" db="EMBL/GenBank/DDBJ databases">
        <title>Genome sequence.</title>
        <authorList>
            <person name="Sun Q."/>
        </authorList>
    </citation>
    <scope>NUCLEOTIDE SEQUENCE</scope>
    <source>
        <strain evidence="1">JC732</strain>
    </source>
</reference>
<dbReference type="EMBL" id="JAJKFT010000010">
    <property type="protein sequence ID" value="MCC9631610.1"/>
    <property type="molecule type" value="Genomic_DNA"/>
</dbReference>